<dbReference type="InterPro" id="IPR016047">
    <property type="entry name" value="M23ase_b-sheet_dom"/>
</dbReference>
<dbReference type="OrthoDB" id="9809144at2"/>
<dbReference type="InterPro" id="IPR011055">
    <property type="entry name" value="Dup_hybrid_motif"/>
</dbReference>
<dbReference type="RefSeq" id="WP_140195362.1">
    <property type="nucleotide sequence ID" value="NZ_CP065915.1"/>
</dbReference>
<sequence>MIRALALCLTLMASGVSAQSDPATAADAAATRLDRAAQMLADARTGSDRVAALTETVRAYEDGLVAMREGLRRASIRERTLSIQFEARRDELSRLLGILSTISNAPTPLLLLHPTGPTGTARSGMILADVAPALQRDAEQLRAELEELELLRTLQASASDTLEEGLQGAQEARTALSQAIADRVDLPRRYVEDGTAMRDLIESTETLSAFASGLSGTVAMEVEGAPQPDVSARRGTLSMPVEGTLIRGYQEADAAGVTRPGWLIATRPEALVTTPAVATMRYAGPLLDYGNVVILEPGSGVLFVFAGLGEVYGEVGEVIPEGAPIGLMGGAAPDIQAILTDSVEGADASRSETLYVEIRDGQDTVDPAEWFVPMTGSSE</sequence>
<evidence type="ECO:0000256" key="2">
    <source>
        <dbReference type="SAM" id="SignalP"/>
    </source>
</evidence>
<dbReference type="AlphaFoldDB" id="A0A5C5GJ28"/>
<feature type="signal peptide" evidence="2">
    <location>
        <begin position="1"/>
        <end position="18"/>
    </location>
</feature>
<name>A0A5C5GJ28_9RHOB</name>
<organism evidence="4 5">
    <name type="scientific">Pelagovum pacificum</name>
    <dbReference type="NCBI Taxonomy" id="2588711"/>
    <lineage>
        <taxon>Bacteria</taxon>
        <taxon>Pseudomonadati</taxon>
        <taxon>Pseudomonadota</taxon>
        <taxon>Alphaproteobacteria</taxon>
        <taxon>Rhodobacterales</taxon>
        <taxon>Paracoccaceae</taxon>
        <taxon>Pelagovum</taxon>
    </lineage>
</organism>
<reference evidence="4 5" key="1">
    <citation type="submission" date="2019-06" db="EMBL/GenBank/DDBJ databases">
        <title>Genome of new Rhodobacteraceae sp. SM1903.</title>
        <authorList>
            <person name="Ren X."/>
        </authorList>
    </citation>
    <scope>NUCLEOTIDE SEQUENCE [LARGE SCALE GENOMIC DNA]</scope>
    <source>
        <strain evidence="4 5">SM1903</strain>
    </source>
</reference>
<evidence type="ECO:0000259" key="3">
    <source>
        <dbReference type="Pfam" id="PF01551"/>
    </source>
</evidence>
<comment type="caution">
    <text evidence="4">The sequence shown here is derived from an EMBL/GenBank/DDBJ whole genome shotgun (WGS) entry which is preliminary data.</text>
</comment>
<proteinExistence type="predicted"/>
<keyword evidence="2" id="KW-0732">Signal</keyword>
<feature type="domain" description="M23ase beta-sheet core" evidence="3">
    <location>
        <begin position="261"/>
        <end position="367"/>
    </location>
</feature>
<feature type="chain" id="PRO_5022996627" evidence="2">
    <location>
        <begin position="19"/>
        <end position="379"/>
    </location>
</feature>
<evidence type="ECO:0000256" key="1">
    <source>
        <dbReference type="SAM" id="Coils"/>
    </source>
</evidence>
<keyword evidence="5" id="KW-1185">Reference proteome</keyword>
<dbReference type="Gene3D" id="2.70.70.10">
    <property type="entry name" value="Glucose Permease (Domain IIA)"/>
    <property type="match status" value="1"/>
</dbReference>
<accession>A0A5C5GJ28</accession>
<keyword evidence="1" id="KW-0175">Coiled coil</keyword>
<dbReference type="EMBL" id="VFFF01000001">
    <property type="protein sequence ID" value="TNY34214.1"/>
    <property type="molecule type" value="Genomic_DNA"/>
</dbReference>
<dbReference type="Proteomes" id="UP000314011">
    <property type="component" value="Unassembled WGS sequence"/>
</dbReference>
<feature type="coiled-coil region" evidence="1">
    <location>
        <begin position="131"/>
        <end position="158"/>
    </location>
</feature>
<protein>
    <submittedName>
        <fullName evidence="4">Peptidase M23</fullName>
    </submittedName>
</protein>
<dbReference type="CDD" id="cd12797">
    <property type="entry name" value="M23_peptidase"/>
    <property type="match status" value="1"/>
</dbReference>
<evidence type="ECO:0000313" key="5">
    <source>
        <dbReference type="Proteomes" id="UP000314011"/>
    </source>
</evidence>
<gene>
    <name evidence="4" type="ORF">FHY64_13445</name>
</gene>
<evidence type="ECO:0000313" key="4">
    <source>
        <dbReference type="EMBL" id="TNY34214.1"/>
    </source>
</evidence>
<dbReference type="Pfam" id="PF01551">
    <property type="entry name" value="Peptidase_M23"/>
    <property type="match status" value="1"/>
</dbReference>
<dbReference type="SUPFAM" id="SSF51261">
    <property type="entry name" value="Duplicated hybrid motif"/>
    <property type="match status" value="1"/>
</dbReference>